<protein>
    <submittedName>
        <fullName evidence="2">Uncharacterized protein</fullName>
    </submittedName>
</protein>
<feature type="region of interest" description="Disordered" evidence="1">
    <location>
        <begin position="1"/>
        <end position="21"/>
    </location>
</feature>
<keyword evidence="3" id="KW-1185">Reference proteome</keyword>
<dbReference type="EMBL" id="GL945496">
    <property type="protein sequence ID" value="EGN92971.1"/>
    <property type="molecule type" value="Genomic_DNA"/>
</dbReference>
<dbReference type="Proteomes" id="UP000008063">
    <property type="component" value="Unassembled WGS sequence"/>
</dbReference>
<evidence type="ECO:0000313" key="2">
    <source>
        <dbReference type="EMBL" id="EGN92971.1"/>
    </source>
</evidence>
<feature type="non-terminal residue" evidence="2">
    <location>
        <position position="69"/>
    </location>
</feature>
<accession>F8QFI7</accession>
<name>F8QFI7_SERL3</name>
<evidence type="ECO:0000313" key="3">
    <source>
        <dbReference type="Proteomes" id="UP000008063"/>
    </source>
</evidence>
<dbReference type="AlphaFoldDB" id="F8QFI7"/>
<dbReference type="HOGENOM" id="CLU_2782977_0_0_1"/>
<dbReference type="InParanoid" id="F8QFI7"/>
<reference evidence="3" key="1">
    <citation type="journal article" date="2011" name="Science">
        <title>The plant cell wall-decomposing machinery underlies the functional diversity of forest fungi.</title>
        <authorList>
            <person name="Eastwood D.C."/>
            <person name="Floudas D."/>
            <person name="Binder M."/>
            <person name="Majcherczyk A."/>
            <person name="Schneider P."/>
            <person name="Aerts A."/>
            <person name="Asiegbu F.O."/>
            <person name="Baker S.E."/>
            <person name="Barry K."/>
            <person name="Bendiksby M."/>
            <person name="Blumentritt M."/>
            <person name="Coutinho P.M."/>
            <person name="Cullen D."/>
            <person name="de Vries R.P."/>
            <person name="Gathman A."/>
            <person name="Goodell B."/>
            <person name="Henrissat B."/>
            <person name="Ihrmark K."/>
            <person name="Kauserud H."/>
            <person name="Kohler A."/>
            <person name="LaButti K."/>
            <person name="Lapidus A."/>
            <person name="Lavin J.L."/>
            <person name="Lee Y.-H."/>
            <person name="Lindquist E."/>
            <person name="Lilly W."/>
            <person name="Lucas S."/>
            <person name="Morin E."/>
            <person name="Murat C."/>
            <person name="Oguiza J.A."/>
            <person name="Park J."/>
            <person name="Pisabarro A.G."/>
            <person name="Riley R."/>
            <person name="Rosling A."/>
            <person name="Salamov A."/>
            <person name="Schmidt O."/>
            <person name="Schmutz J."/>
            <person name="Skrede I."/>
            <person name="Stenlid J."/>
            <person name="Wiebenga A."/>
            <person name="Xie X."/>
            <person name="Kuees U."/>
            <person name="Hibbett D.S."/>
            <person name="Hoffmeister D."/>
            <person name="Hoegberg N."/>
            <person name="Martin F."/>
            <person name="Grigoriev I.V."/>
            <person name="Watkinson S.C."/>
        </authorList>
    </citation>
    <scope>NUCLEOTIDE SEQUENCE [LARGE SCALE GENOMIC DNA]</scope>
    <source>
        <strain evidence="3">strain S7.3</strain>
    </source>
</reference>
<gene>
    <name evidence="2" type="ORF">SERLA73DRAFT_146365</name>
</gene>
<proteinExistence type="predicted"/>
<organism evidence="3">
    <name type="scientific">Serpula lacrymans var. lacrymans (strain S7.3)</name>
    <name type="common">Dry rot fungus</name>
    <dbReference type="NCBI Taxonomy" id="936435"/>
    <lineage>
        <taxon>Eukaryota</taxon>
        <taxon>Fungi</taxon>
        <taxon>Dikarya</taxon>
        <taxon>Basidiomycota</taxon>
        <taxon>Agaricomycotina</taxon>
        <taxon>Agaricomycetes</taxon>
        <taxon>Agaricomycetidae</taxon>
        <taxon>Boletales</taxon>
        <taxon>Coniophorineae</taxon>
        <taxon>Serpulaceae</taxon>
        <taxon>Serpula</taxon>
    </lineage>
</organism>
<sequence length="69" mass="7701">MTVRPESAITEGPIPSRERTGCIHKRGNDVYGFELISRTPRATSHLRVGFLLLPWSPLSVLKTRKVPAC</sequence>
<evidence type="ECO:0000256" key="1">
    <source>
        <dbReference type="SAM" id="MobiDB-lite"/>
    </source>
</evidence>